<dbReference type="AlphaFoldDB" id="A0AA36ICE8"/>
<comment type="caution">
    <text evidence="6">The sequence shown here is derived from an EMBL/GenBank/DDBJ whole genome shotgun (WGS) entry which is preliminary data.</text>
</comment>
<dbReference type="Pfam" id="PF00026">
    <property type="entry name" value="Asp"/>
    <property type="match status" value="1"/>
</dbReference>
<evidence type="ECO:0000259" key="5">
    <source>
        <dbReference type="PROSITE" id="PS51767"/>
    </source>
</evidence>
<evidence type="ECO:0000256" key="4">
    <source>
        <dbReference type="ARBA" id="ARBA00022801"/>
    </source>
</evidence>
<name>A0AA36ICE8_9DINO</name>
<keyword evidence="7" id="KW-1185">Reference proteome</keyword>
<keyword evidence="3" id="KW-0064">Aspartyl protease</keyword>
<dbReference type="PROSITE" id="PS51767">
    <property type="entry name" value="PEPTIDASE_A1"/>
    <property type="match status" value="1"/>
</dbReference>
<evidence type="ECO:0000256" key="1">
    <source>
        <dbReference type="ARBA" id="ARBA00007447"/>
    </source>
</evidence>
<dbReference type="Proteomes" id="UP001178507">
    <property type="component" value="Unassembled WGS sequence"/>
</dbReference>
<gene>
    <name evidence="6" type="ORF">EVOR1521_LOCUS11544</name>
</gene>
<dbReference type="InterPro" id="IPR021109">
    <property type="entry name" value="Peptidase_aspartic_dom_sf"/>
</dbReference>
<keyword evidence="4" id="KW-0378">Hydrolase</keyword>
<dbReference type="SUPFAM" id="SSF50630">
    <property type="entry name" value="Acid proteases"/>
    <property type="match status" value="1"/>
</dbReference>
<proteinExistence type="inferred from homology"/>
<keyword evidence="2" id="KW-0645">Protease</keyword>
<dbReference type="Gene3D" id="2.40.70.10">
    <property type="entry name" value="Acid Proteases"/>
    <property type="match status" value="1"/>
</dbReference>
<dbReference type="InterPro" id="IPR033121">
    <property type="entry name" value="PEPTIDASE_A1"/>
</dbReference>
<organism evidence="6 7">
    <name type="scientific">Effrenium voratum</name>
    <dbReference type="NCBI Taxonomy" id="2562239"/>
    <lineage>
        <taxon>Eukaryota</taxon>
        <taxon>Sar</taxon>
        <taxon>Alveolata</taxon>
        <taxon>Dinophyceae</taxon>
        <taxon>Suessiales</taxon>
        <taxon>Symbiodiniaceae</taxon>
        <taxon>Effrenium</taxon>
    </lineage>
</organism>
<dbReference type="GO" id="GO:0006508">
    <property type="term" value="P:proteolysis"/>
    <property type="evidence" value="ECO:0007669"/>
    <property type="project" value="UniProtKB-KW"/>
</dbReference>
<accession>A0AA36ICE8</accession>
<dbReference type="GO" id="GO:0004190">
    <property type="term" value="F:aspartic-type endopeptidase activity"/>
    <property type="evidence" value="ECO:0007669"/>
    <property type="project" value="UniProtKB-KW"/>
</dbReference>
<evidence type="ECO:0000313" key="7">
    <source>
        <dbReference type="Proteomes" id="UP001178507"/>
    </source>
</evidence>
<evidence type="ECO:0000313" key="6">
    <source>
        <dbReference type="EMBL" id="CAJ1384742.1"/>
    </source>
</evidence>
<dbReference type="PANTHER" id="PTHR47966">
    <property type="entry name" value="BETA-SITE APP-CLEAVING ENZYME, ISOFORM A-RELATED"/>
    <property type="match status" value="1"/>
</dbReference>
<reference evidence="6" key="1">
    <citation type="submission" date="2023-08" db="EMBL/GenBank/DDBJ databases">
        <authorList>
            <person name="Chen Y."/>
            <person name="Shah S."/>
            <person name="Dougan E. K."/>
            <person name="Thang M."/>
            <person name="Chan C."/>
        </authorList>
    </citation>
    <scope>NUCLEOTIDE SEQUENCE</scope>
</reference>
<evidence type="ECO:0000256" key="2">
    <source>
        <dbReference type="ARBA" id="ARBA00022670"/>
    </source>
</evidence>
<evidence type="ECO:0000256" key="3">
    <source>
        <dbReference type="ARBA" id="ARBA00022750"/>
    </source>
</evidence>
<dbReference type="PANTHER" id="PTHR47966:SF51">
    <property type="entry name" value="BETA-SITE APP-CLEAVING ENZYME, ISOFORM A-RELATED"/>
    <property type="match status" value="1"/>
</dbReference>
<protein>
    <recommendedName>
        <fullName evidence="5">Peptidase A1 domain-containing protein</fullName>
    </recommendedName>
</protein>
<sequence length="82" mass="8958">MYTSAMSVFDGVLGLGFDNLAFGGSPLVQVLINSRQLKEPVFGFYLGDQEDGQLVLGGVDEKHFEGKFHFLPVVSTAYWQAA</sequence>
<feature type="domain" description="Peptidase A1" evidence="5">
    <location>
        <begin position="1"/>
        <end position="82"/>
    </location>
</feature>
<dbReference type="InterPro" id="IPR001461">
    <property type="entry name" value="Aspartic_peptidase_A1"/>
</dbReference>
<dbReference type="EMBL" id="CAUJNA010001147">
    <property type="protein sequence ID" value="CAJ1384742.1"/>
    <property type="molecule type" value="Genomic_DNA"/>
</dbReference>
<comment type="similarity">
    <text evidence="1">Belongs to the peptidase A1 family.</text>
</comment>